<dbReference type="Gene3D" id="3.30.60.10">
    <property type="entry name" value="Endochitinase-like"/>
    <property type="match status" value="1"/>
</dbReference>
<evidence type="ECO:0000313" key="7">
    <source>
        <dbReference type="Proteomes" id="UP000011715"/>
    </source>
</evidence>
<reference evidence="5" key="3">
    <citation type="submission" date="2011-03" db="EMBL/GenBank/DDBJ databases">
        <title>Annotation of Magnaporthe poae ATCC 64411.</title>
        <authorList>
            <person name="Ma L.-J."/>
            <person name="Dead R."/>
            <person name="Young S.K."/>
            <person name="Zeng Q."/>
            <person name="Gargeya S."/>
            <person name="Fitzgerald M."/>
            <person name="Haas B."/>
            <person name="Abouelleil A."/>
            <person name="Alvarado L."/>
            <person name="Arachchi H.M."/>
            <person name="Berlin A."/>
            <person name="Brown A."/>
            <person name="Chapman S.B."/>
            <person name="Chen Z."/>
            <person name="Dunbar C."/>
            <person name="Freedman E."/>
            <person name="Gearin G."/>
            <person name="Gellesch M."/>
            <person name="Goldberg J."/>
            <person name="Griggs A."/>
            <person name="Gujja S."/>
            <person name="Heiman D."/>
            <person name="Howarth C."/>
            <person name="Larson L."/>
            <person name="Lui A."/>
            <person name="MacDonald P.J.P."/>
            <person name="Mehta T."/>
            <person name="Montmayeur A."/>
            <person name="Murphy C."/>
            <person name="Neiman D."/>
            <person name="Pearson M."/>
            <person name="Priest M."/>
            <person name="Roberts A."/>
            <person name="Saif S."/>
            <person name="Shea T."/>
            <person name="Shenoy N."/>
            <person name="Sisk P."/>
            <person name="Stolte C."/>
            <person name="Sykes S."/>
            <person name="Yandava C."/>
            <person name="Wortman J."/>
            <person name="Nusbaum C."/>
            <person name="Birren B."/>
        </authorList>
    </citation>
    <scope>NUCLEOTIDE SEQUENCE</scope>
    <source>
        <strain evidence="5">ATCC 64411</strain>
    </source>
</reference>
<reference evidence="6" key="4">
    <citation type="journal article" date="2015" name="G3 (Bethesda)">
        <title>Genome sequences of three phytopathogenic species of the Magnaporthaceae family of fungi.</title>
        <authorList>
            <person name="Okagaki L.H."/>
            <person name="Nunes C.C."/>
            <person name="Sailsbery J."/>
            <person name="Clay B."/>
            <person name="Brown D."/>
            <person name="John T."/>
            <person name="Oh Y."/>
            <person name="Young N."/>
            <person name="Fitzgerald M."/>
            <person name="Haas B.J."/>
            <person name="Zeng Q."/>
            <person name="Young S."/>
            <person name="Adiconis X."/>
            <person name="Fan L."/>
            <person name="Levin J.Z."/>
            <person name="Mitchell T.K."/>
            <person name="Okubara P.A."/>
            <person name="Farman M.L."/>
            <person name="Kohn L.M."/>
            <person name="Birren B."/>
            <person name="Ma L.-J."/>
            <person name="Dean R.A."/>
        </authorList>
    </citation>
    <scope>NUCLEOTIDE SEQUENCE</scope>
    <source>
        <strain evidence="6">ATCC 64411 / 73-15</strain>
    </source>
</reference>
<reference evidence="6" key="5">
    <citation type="submission" date="2015-06" db="UniProtKB">
        <authorList>
            <consortium name="EnsemblFungi"/>
        </authorList>
    </citation>
    <scope>IDENTIFICATION</scope>
    <source>
        <strain evidence="6">ATCC 64411</strain>
    </source>
</reference>
<evidence type="ECO:0000259" key="4">
    <source>
        <dbReference type="PROSITE" id="PS50941"/>
    </source>
</evidence>
<dbReference type="VEuPathDB" id="FungiDB:MAPG_04931"/>
<feature type="signal peptide" evidence="3">
    <location>
        <begin position="1"/>
        <end position="19"/>
    </location>
</feature>
<keyword evidence="3" id="KW-0732">Signal</keyword>
<dbReference type="InterPro" id="IPR036861">
    <property type="entry name" value="Endochitinase-like_sf"/>
</dbReference>
<dbReference type="EMBL" id="GL876969">
    <property type="protein sequence ID" value="KLU85912.1"/>
    <property type="molecule type" value="Genomic_DNA"/>
</dbReference>
<dbReference type="EnsemblFungi" id="MAPG_04931T0">
    <property type="protein sequence ID" value="MAPG_04931T0"/>
    <property type="gene ID" value="MAPG_04931"/>
</dbReference>
<dbReference type="OrthoDB" id="5985073at2759"/>
<reference evidence="5" key="1">
    <citation type="submission" date="2010-05" db="EMBL/GenBank/DDBJ databases">
        <title>The Genome Sequence of Magnaporthe poae strain ATCC 64411.</title>
        <authorList>
            <consortium name="The Broad Institute Genome Sequencing Platform"/>
            <consortium name="Broad Institute Genome Sequencing Center for Infectious Disease"/>
            <person name="Ma L.-J."/>
            <person name="Dead R."/>
            <person name="Young S."/>
            <person name="Zeng Q."/>
            <person name="Koehrsen M."/>
            <person name="Alvarado L."/>
            <person name="Berlin A."/>
            <person name="Chapman S.B."/>
            <person name="Chen Z."/>
            <person name="Freedman E."/>
            <person name="Gellesch M."/>
            <person name="Goldberg J."/>
            <person name="Griggs A."/>
            <person name="Gujja S."/>
            <person name="Heilman E.R."/>
            <person name="Heiman D."/>
            <person name="Hepburn T."/>
            <person name="Howarth C."/>
            <person name="Jen D."/>
            <person name="Larson L."/>
            <person name="Mehta T."/>
            <person name="Neiman D."/>
            <person name="Pearson M."/>
            <person name="Roberts A."/>
            <person name="Saif S."/>
            <person name="Shea T."/>
            <person name="Shenoy N."/>
            <person name="Sisk P."/>
            <person name="Stolte C."/>
            <person name="Sykes S."/>
            <person name="Walk T."/>
            <person name="White J."/>
            <person name="Yandava C."/>
            <person name="Haas B."/>
            <person name="Nusbaum C."/>
            <person name="Birren B."/>
        </authorList>
    </citation>
    <scope>NUCLEOTIDE SEQUENCE</scope>
    <source>
        <strain evidence="5">ATCC 64411</strain>
    </source>
</reference>
<sequence length="199" mass="19774">MIFTQTALLALGFLNGALAIPAGETRSADGSCGQVSGKAITCQGSVFGNCCSMYGYCGSTPGYCGSGCQSAFGTCGTSSTPSSTAKASEQTTTSSQTAQATGAAKSLVYRGACGDKAQQVVSNPGFENGLTGWTASGGAKLAAYTAATSYPCVKQNIYDLGGSSSSGVVAVSYDWAFMVNVKGRGPPAGSCTMVADGRS</sequence>
<dbReference type="PROSITE" id="PS50941">
    <property type="entry name" value="CHIT_BIND_I_2"/>
    <property type="match status" value="1"/>
</dbReference>
<proteinExistence type="predicted"/>
<dbReference type="AlphaFoldDB" id="A0A0C4DY22"/>
<dbReference type="eggNOG" id="ENOG502RNG0">
    <property type="taxonomic scope" value="Eukaryota"/>
</dbReference>
<evidence type="ECO:0000313" key="5">
    <source>
        <dbReference type="EMBL" id="KLU85912.1"/>
    </source>
</evidence>
<protein>
    <recommendedName>
        <fullName evidence="4">Chitin-binding type-1 domain-containing protein</fullName>
    </recommendedName>
</protein>
<evidence type="ECO:0000256" key="3">
    <source>
        <dbReference type="SAM" id="SignalP"/>
    </source>
</evidence>
<dbReference type="EMBL" id="ADBL01001152">
    <property type="status" value="NOT_ANNOTATED_CDS"/>
    <property type="molecule type" value="Genomic_DNA"/>
</dbReference>
<keyword evidence="1 2" id="KW-0147">Chitin-binding</keyword>
<dbReference type="SUPFAM" id="SSF57016">
    <property type="entry name" value="Plant lectins/antimicrobial peptides"/>
    <property type="match status" value="1"/>
</dbReference>
<reference evidence="7" key="2">
    <citation type="submission" date="2010-05" db="EMBL/GenBank/DDBJ databases">
        <title>The genome sequence of Magnaporthe poae strain ATCC 64411.</title>
        <authorList>
            <person name="Ma L.-J."/>
            <person name="Dead R."/>
            <person name="Young S."/>
            <person name="Zeng Q."/>
            <person name="Koehrsen M."/>
            <person name="Alvarado L."/>
            <person name="Berlin A."/>
            <person name="Chapman S.B."/>
            <person name="Chen Z."/>
            <person name="Freedman E."/>
            <person name="Gellesch M."/>
            <person name="Goldberg J."/>
            <person name="Griggs A."/>
            <person name="Gujja S."/>
            <person name="Heilman E.R."/>
            <person name="Heiman D."/>
            <person name="Hepburn T."/>
            <person name="Howarth C."/>
            <person name="Jen D."/>
            <person name="Larson L."/>
            <person name="Mehta T."/>
            <person name="Neiman D."/>
            <person name="Pearson M."/>
            <person name="Roberts A."/>
            <person name="Saif S."/>
            <person name="Shea T."/>
            <person name="Shenoy N."/>
            <person name="Sisk P."/>
            <person name="Stolte C."/>
            <person name="Sykes S."/>
            <person name="Walk T."/>
            <person name="White J."/>
            <person name="Yandava C."/>
            <person name="Haas B."/>
            <person name="Nusbaum C."/>
            <person name="Birren B."/>
        </authorList>
    </citation>
    <scope>NUCLEOTIDE SEQUENCE [LARGE SCALE GENOMIC DNA]</scope>
    <source>
        <strain evidence="7">ATCC 64411 / 73-15</strain>
    </source>
</reference>
<keyword evidence="2" id="KW-1015">Disulfide bond</keyword>
<dbReference type="Gene3D" id="2.60.120.260">
    <property type="entry name" value="Galactose-binding domain-like"/>
    <property type="match status" value="1"/>
</dbReference>
<dbReference type="CDD" id="cd11618">
    <property type="entry name" value="ChtBD1_1"/>
    <property type="match status" value="1"/>
</dbReference>
<dbReference type="InterPro" id="IPR001002">
    <property type="entry name" value="Chitin-bd_1"/>
</dbReference>
<comment type="caution">
    <text evidence="2">Lacks conserved residue(s) required for the propagation of feature annotation.</text>
</comment>
<gene>
    <name evidence="5" type="ORF">MAPG_04931</name>
</gene>
<feature type="chain" id="PRO_5007393025" description="Chitin-binding type-1 domain-containing protein" evidence="3">
    <location>
        <begin position="20"/>
        <end position="199"/>
    </location>
</feature>
<dbReference type="Pfam" id="PF00187">
    <property type="entry name" value="Chitin_bind_1"/>
    <property type="match status" value="1"/>
</dbReference>
<organism evidence="6 7">
    <name type="scientific">Magnaporthiopsis poae (strain ATCC 64411 / 73-15)</name>
    <name type="common">Kentucky bluegrass fungus</name>
    <name type="synonym">Magnaporthe poae</name>
    <dbReference type="NCBI Taxonomy" id="644358"/>
    <lineage>
        <taxon>Eukaryota</taxon>
        <taxon>Fungi</taxon>
        <taxon>Dikarya</taxon>
        <taxon>Ascomycota</taxon>
        <taxon>Pezizomycotina</taxon>
        <taxon>Sordariomycetes</taxon>
        <taxon>Sordariomycetidae</taxon>
        <taxon>Magnaporthales</taxon>
        <taxon>Magnaporthaceae</taxon>
        <taxon>Magnaporthiopsis</taxon>
    </lineage>
</organism>
<evidence type="ECO:0000256" key="2">
    <source>
        <dbReference type="PROSITE-ProRule" id="PRU00261"/>
    </source>
</evidence>
<dbReference type="SMART" id="SM00270">
    <property type="entry name" value="ChtBD1"/>
    <property type="match status" value="1"/>
</dbReference>
<keyword evidence="7" id="KW-1185">Reference proteome</keyword>
<name>A0A0C4DY22_MAGP6</name>
<dbReference type="GO" id="GO:0008061">
    <property type="term" value="F:chitin binding"/>
    <property type="evidence" value="ECO:0007669"/>
    <property type="project" value="UniProtKB-UniRule"/>
</dbReference>
<dbReference type="Proteomes" id="UP000011715">
    <property type="component" value="Unassembled WGS sequence"/>
</dbReference>
<feature type="domain" description="Chitin-binding type-1" evidence="4">
    <location>
        <begin position="29"/>
        <end position="77"/>
    </location>
</feature>
<evidence type="ECO:0000256" key="1">
    <source>
        <dbReference type="ARBA" id="ARBA00022669"/>
    </source>
</evidence>
<accession>A0A0C4DY22</accession>
<feature type="disulfide bond" evidence="2">
    <location>
        <begin position="50"/>
        <end position="64"/>
    </location>
</feature>
<evidence type="ECO:0000313" key="6">
    <source>
        <dbReference type="EnsemblFungi" id="MAPG_04931T0"/>
    </source>
</evidence>